<feature type="region of interest" description="Disordered" evidence="1">
    <location>
        <begin position="1"/>
        <end position="35"/>
    </location>
</feature>
<evidence type="ECO:0000313" key="2">
    <source>
        <dbReference type="EMBL" id="OAG07482.1"/>
    </source>
</evidence>
<gene>
    <name evidence="2" type="ORF">CC84DRAFT_1204955</name>
</gene>
<dbReference type="GeneID" id="28765428"/>
<reference evidence="2 3" key="1">
    <citation type="submission" date="2016-05" db="EMBL/GenBank/DDBJ databases">
        <title>Comparative analysis of secretome profiles of manganese(II)-oxidizing ascomycete fungi.</title>
        <authorList>
            <consortium name="DOE Joint Genome Institute"/>
            <person name="Zeiner C.A."/>
            <person name="Purvine S.O."/>
            <person name="Zink E.M."/>
            <person name="Wu S."/>
            <person name="Pasa-Tolic L."/>
            <person name="Chaput D.L."/>
            <person name="Haridas S."/>
            <person name="Grigoriev I.V."/>
            <person name="Santelli C.M."/>
            <person name="Hansel C.M."/>
        </authorList>
    </citation>
    <scope>NUCLEOTIDE SEQUENCE [LARGE SCALE GENOMIC DNA]</scope>
    <source>
        <strain evidence="2 3">AP3s5-JAC2a</strain>
    </source>
</reference>
<dbReference type="RefSeq" id="XP_018037847.1">
    <property type="nucleotide sequence ID" value="XM_018181942.1"/>
</dbReference>
<keyword evidence="3" id="KW-1185">Reference proteome</keyword>
<dbReference type="STRING" id="1460663.A0A177CKJ5"/>
<dbReference type="AlphaFoldDB" id="A0A177CKJ5"/>
<proteinExistence type="predicted"/>
<name>A0A177CKJ5_9PLEO</name>
<dbReference type="Proteomes" id="UP000077069">
    <property type="component" value="Unassembled WGS sequence"/>
</dbReference>
<evidence type="ECO:0000256" key="1">
    <source>
        <dbReference type="SAM" id="MobiDB-lite"/>
    </source>
</evidence>
<feature type="compositionally biased region" description="Polar residues" evidence="1">
    <location>
        <begin position="1"/>
        <end position="12"/>
    </location>
</feature>
<dbReference type="EMBL" id="KV441551">
    <property type="protein sequence ID" value="OAG07482.1"/>
    <property type="molecule type" value="Genomic_DNA"/>
</dbReference>
<sequence>MSVTLSSATDSTIDAAPSTHARNKPGTVERPGIPGLGRVRTEFLEHVDLSVEQREQLWQVCVRGLPDSPHDEGVLETHHPSTSEIYNALLPDGMPIKKLVHKFRICVNQDNKKEFVRLVRAVASYDKGRGWLNPLPKLPSDEQIAAADKRHNERRGTAAIE</sequence>
<organism evidence="2 3">
    <name type="scientific">Paraphaeosphaeria sporulosa</name>
    <dbReference type="NCBI Taxonomy" id="1460663"/>
    <lineage>
        <taxon>Eukaryota</taxon>
        <taxon>Fungi</taxon>
        <taxon>Dikarya</taxon>
        <taxon>Ascomycota</taxon>
        <taxon>Pezizomycotina</taxon>
        <taxon>Dothideomycetes</taxon>
        <taxon>Pleosporomycetidae</taxon>
        <taxon>Pleosporales</taxon>
        <taxon>Massarineae</taxon>
        <taxon>Didymosphaeriaceae</taxon>
        <taxon>Paraphaeosphaeria</taxon>
    </lineage>
</organism>
<protein>
    <submittedName>
        <fullName evidence="2">Uncharacterized protein</fullName>
    </submittedName>
</protein>
<evidence type="ECO:0000313" key="3">
    <source>
        <dbReference type="Proteomes" id="UP000077069"/>
    </source>
</evidence>
<accession>A0A177CKJ5</accession>
<dbReference type="OrthoDB" id="76676at2759"/>
<dbReference type="InParanoid" id="A0A177CKJ5"/>